<feature type="domain" description="AAA+ ATPase" evidence="1">
    <location>
        <begin position="42"/>
        <end position="209"/>
    </location>
</feature>
<dbReference type="CDD" id="cd00009">
    <property type="entry name" value="AAA"/>
    <property type="match status" value="1"/>
</dbReference>
<keyword evidence="3" id="KW-1185">Reference proteome</keyword>
<dbReference type="InterPro" id="IPR027417">
    <property type="entry name" value="P-loop_NTPase"/>
</dbReference>
<protein>
    <submittedName>
        <fullName evidence="2">ATPase</fullName>
    </submittedName>
</protein>
<dbReference type="PANTHER" id="PTHR42759:SF1">
    <property type="entry name" value="MAGNESIUM-CHELATASE SUBUNIT CHLD"/>
    <property type="match status" value="1"/>
</dbReference>
<dbReference type="EMBL" id="AP025591">
    <property type="protein sequence ID" value="BDG02926.1"/>
    <property type="molecule type" value="Genomic_DNA"/>
</dbReference>
<dbReference type="InterPro" id="IPR003593">
    <property type="entry name" value="AAA+_ATPase"/>
</dbReference>
<evidence type="ECO:0000259" key="1">
    <source>
        <dbReference type="SMART" id="SM00382"/>
    </source>
</evidence>
<name>A0ABN6MR40_9BACT</name>
<dbReference type="Gene3D" id="3.40.50.300">
    <property type="entry name" value="P-loop containing nucleotide triphosphate hydrolases"/>
    <property type="match status" value="1"/>
</dbReference>
<organism evidence="2 3">
    <name type="scientific">Anaeromyxobacter oryzae</name>
    <dbReference type="NCBI Taxonomy" id="2918170"/>
    <lineage>
        <taxon>Bacteria</taxon>
        <taxon>Pseudomonadati</taxon>
        <taxon>Myxococcota</taxon>
        <taxon>Myxococcia</taxon>
        <taxon>Myxococcales</taxon>
        <taxon>Cystobacterineae</taxon>
        <taxon>Anaeromyxobacteraceae</taxon>
        <taxon>Anaeromyxobacter</taxon>
    </lineage>
</organism>
<dbReference type="Proteomes" id="UP001162891">
    <property type="component" value="Chromosome"/>
</dbReference>
<gene>
    <name evidence="2" type="ORF">AMOR_19220</name>
</gene>
<reference evidence="3" key="1">
    <citation type="journal article" date="2022" name="Int. J. Syst. Evol. Microbiol.">
        <title>Anaeromyxobacter oryzae sp. nov., Anaeromyxobacter diazotrophicus sp. nov. and Anaeromyxobacter paludicola sp. nov., isolated from paddy soils.</title>
        <authorList>
            <person name="Itoh H."/>
            <person name="Xu Z."/>
            <person name="Mise K."/>
            <person name="Masuda Y."/>
            <person name="Ushijima N."/>
            <person name="Hayakawa C."/>
            <person name="Shiratori Y."/>
            <person name="Senoo K."/>
        </authorList>
    </citation>
    <scope>NUCLEOTIDE SEQUENCE [LARGE SCALE GENOMIC DNA]</scope>
    <source>
        <strain evidence="3">Red232</strain>
    </source>
</reference>
<accession>A0ABN6MR40</accession>
<dbReference type="Pfam" id="PF07728">
    <property type="entry name" value="AAA_5"/>
    <property type="match status" value="1"/>
</dbReference>
<dbReference type="SUPFAM" id="SSF52540">
    <property type="entry name" value="P-loop containing nucleoside triphosphate hydrolases"/>
    <property type="match status" value="1"/>
</dbReference>
<proteinExistence type="predicted"/>
<dbReference type="SMART" id="SM00382">
    <property type="entry name" value="AAA"/>
    <property type="match status" value="1"/>
</dbReference>
<dbReference type="PANTHER" id="PTHR42759">
    <property type="entry name" value="MOXR FAMILY PROTEIN"/>
    <property type="match status" value="1"/>
</dbReference>
<dbReference type="RefSeq" id="WP_248360606.1">
    <property type="nucleotide sequence ID" value="NZ_AP025591.1"/>
</dbReference>
<dbReference type="InterPro" id="IPR011704">
    <property type="entry name" value="ATPase_dyneun-rel_AAA"/>
</dbReference>
<evidence type="ECO:0000313" key="2">
    <source>
        <dbReference type="EMBL" id="BDG02926.1"/>
    </source>
</evidence>
<sequence>MDLHRGSLAVTPEVRELHDGLERHGYVADPAIATALFLATDLRKPLLIEGDAGVGKTETAKVLAAALGTELIRLQCYEGLDAATALYEWNYPRQMLRIRLAEQAGREATETESAIFGRDYLLERPLLRAITRVEGPPVLLIDEVDRADDGFEAFLLELLSDFQVTIPELGTIRAVHVPYVVLTSNRTREIGDALRRRCLYLYIEHPDFEKEVRILRRRVPEASGELAGEVARFVQALRRRRLAKVPGVAESIDWTQALVRLRRAHLDEEGVTATLGCLLKDRHDLQELSPGTLGPMLAEARKGSPS</sequence>
<evidence type="ECO:0000313" key="3">
    <source>
        <dbReference type="Proteomes" id="UP001162891"/>
    </source>
</evidence>
<dbReference type="InterPro" id="IPR050764">
    <property type="entry name" value="CbbQ/NirQ/NorQ/GpvN"/>
</dbReference>